<comment type="caution">
    <text evidence="3">The sequence shown here is derived from an EMBL/GenBank/DDBJ whole genome shotgun (WGS) entry which is preliminary data.</text>
</comment>
<dbReference type="Proteomes" id="UP000076490">
    <property type="component" value="Unassembled WGS sequence"/>
</dbReference>
<proteinExistence type="predicted"/>
<dbReference type="GO" id="GO:0046872">
    <property type="term" value="F:metal ion binding"/>
    <property type="evidence" value="ECO:0007669"/>
    <property type="project" value="InterPro"/>
</dbReference>
<dbReference type="RefSeq" id="WP_063183573.1">
    <property type="nucleotide sequence ID" value="NZ_LQNT01000013.1"/>
</dbReference>
<dbReference type="Gene3D" id="1.10.1240.10">
    <property type="entry name" value="Methionine synthase domain"/>
    <property type="match status" value="1"/>
</dbReference>
<dbReference type="Pfam" id="PF02310">
    <property type="entry name" value="B12-binding"/>
    <property type="match status" value="1"/>
</dbReference>
<protein>
    <submittedName>
        <fullName evidence="3">Cobalamin-binding protein</fullName>
    </submittedName>
</protein>
<evidence type="ECO:0000256" key="1">
    <source>
        <dbReference type="SAM" id="MobiDB-lite"/>
    </source>
</evidence>
<feature type="domain" description="B12-binding" evidence="2">
    <location>
        <begin position="84"/>
        <end position="211"/>
    </location>
</feature>
<dbReference type="Gene3D" id="3.40.50.280">
    <property type="entry name" value="Cobalamin-binding domain"/>
    <property type="match status" value="1"/>
</dbReference>
<dbReference type="CDD" id="cd02065">
    <property type="entry name" value="B12-binding_like"/>
    <property type="match status" value="1"/>
</dbReference>
<name>A0A161RFC3_9BACL</name>
<dbReference type="GO" id="GO:0031419">
    <property type="term" value="F:cobalamin binding"/>
    <property type="evidence" value="ECO:0007669"/>
    <property type="project" value="InterPro"/>
</dbReference>
<dbReference type="OrthoDB" id="5756833at2"/>
<feature type="region of interest" description="Disordered" evidence="1">
    <location>
        <begin position="205"/>
        <end position="225"/>
    </location>
</feature>
<dbReference type="InterPro" id="IPR036724">
    <property type="entry name" value="Cobalamin-bd_sf"/>
</dbReference>
<evidence type="ECO:0000313" key="4">
    <source>
        <dbReference type="Proteomes" id="UP000076490"/>
    </source>
</evidence>
<dbReference type="InterPro" id="IPR036594">
    <property type="entry name" value="Meth_synthase_dom"/>
</dbReference>
<gene>
    <name evidence="3" type="ORF">AV656_14745</name>
</gene>
<sequence>MTHIETLASFLLEGDPDKAWTCIESYPKTARPDVYHHLITPAMRHIGHLWETNKITVADEHLATATCDFILSKLSFGIRKAPSADKAMFLCLDGEQHYLGLKMVDSLFREHGWETRYFGPDLPLEYALQTAEIWKPDVIGLSVSIVYHLPKLQQYAEALGNLPDKPNILVGGRLAGMYDLSRYGSGNTIILKDLPETEEWLLDYRTGGPQSGTITTPTSPPLYKS</sequence>
<evidence type="ECO:0000313" key="3">
    <source>
        <dbReference type="EMBL" id="KZE36398.1"/>
    </source>
</evidence>
<dbReference type="SUPFAM" id="SSF52242">
    <property type="entry name" value="Cobalamin (vitamin B12)-binding domain"/>
    <property type="match status" value="1"/>
</dbReference>
<dbReference type="Pfam" id="PF02607">
    <property type="entry name" value="B12-binding_2"/>
    <property type="match status" value="1"/>
</dbReference>
<dbReference type="PROSITE" id="PS51332">
    <property type="entry name" value="B12_BINDING"/>
    <property type="match status" value="1"/>
</dbReference>
<dbReference type="AlphaFoldDB" id="A0A161RFC3"/>
<organism evidence="3 4">
    <name type="scientific">Bhargavaea cecembensis</name>
    <dbReference type="NCBI Taxonomy" id="394098"/>
    <lineage>
        <taxon>Bacteria</taxon>
        <taxon>Bacillati</taxon>
        <taxon>Bacillota</taxon>
        <taxon>Bacilli</taxon>
        <taxon>Bacillales</taxon>
        <taxon>Caryophanaceae</taxon>
        <taxon>Bhargavaea</taxon>
    </lineage>
</organism>
<evidence type="ECO:0000259" key="2">
    <source>
        <dbReference type="PROSITE" id="PS51332"/>
    </source>
</evidence>
<dbReference type="InterPro" id="IPR003759">
    <property type="entry name" value="Cbl-bd_cap"/>
</dbReference>
<reference evidence="3 4" key="1">
    <citation type="submission" date="2016-01" db="EMBL/GenBank/DDBJ databases">
        <title>Whole genome sequencing of Bhargavaea cecembensis T14.</title>
        <authorList>
            <person name="Hong K.W."/>
        </authorList>
    </citation>
    <scope>NUCLEOTIDE SEQUENCE [LARGE SCALE GENOMIC DNA]</scope>
    <source>
        <strain evidence="3 4">T14</strain>
    </source>
</reference>
<dbReference type="EMBL" id="LQNT01000013">
    <property type="protein sequence ID" value="KZE36398.1"/>
    <property type="molecule type" value="Genomic_DNA"/>
</dbReference>
<accession>A0A161RFC3</accession>
<dbReference type="InterPro" id="IPR006158">
    <property type="entry name" value="Cobalamin-bd"/>
</dbReference>